<evidence type="ECO:0000256" key="2">
    <source>
        <dbReference type="SAM" id="SignalP"/>
    </source>
</evidence>
<proteinExistence type="predicted"/>
<feature type="chain" id="PRO_5040499046" evidence="2">
    <location>
        <begin position="20"/>
        <end position="234"/>
    </location>
</feature>
<reference evidence="3" key="2">
    <citation type="journal article" date="2022" name="Microbiol. Resour. Announc.">
        <title>Whole-Genome Sequence of Entomortierella parvispora E1425, a Mucoromycotan Fungus Associated with Burkholderiaceae-Related Endosymbiotic Bacteria.</title>
        <authorList>
            <person name="Herlambang A."/>
            <person name="Guo Y."/>
            <person name="Takashima Y."/>
            <person name="Narisawa K."/>
            <person name="Ohta H."/>
            <person name="Nishizawa T."/>
        </authorList>
    </citation>
    <scope>NUCLEOTIDE SEQUENCE</scope>
    <source>
        <strain evidence="3">E1425</strain>
    </source>
</reference>
<dbReference type="AlphaFoldDB" id="A0A9P3LYT5"/>
<reference evidence="3" key="1">
    <citation type="submission" date="2021-11" db="EMBL/GenBank/DDBJ databases">
        <authorList>
            <person name="Herlambang A."/>
            <person name="Guo Y."/>
            <person name="Takashima Y."/>
            <person name="Nishizawa T."/>
        </authorList>
    </citation>
    <scope>NUCLEOTIDE SEQUENCE</scope>
    <source>
        <strain evidence="3">E1425</strain>
    </source>
</reference>
<evidence type="ECO:0000313" key="3">
    <source>
        <dbReference type="EMBL" id="GJJ75472.1"/>
    </source>
</evidence>
<dbReference type="EMBL" id="BQFW01000011">
    <property type="protein sequence ID" value="GJJ75472.1"/>
    <property type="molecule type" value="Genomic_DNA"/>
</dbReference>
<evidence type="ECO:0000313" key="4">
    <source>
        <dbReference type="Proteomes" id="UP000827284"/>
    </source>
</evidence>
<evidence type="ECO:0000256" key="1">
    <source>
        <dbReference type="SAM" id="MobiDB-lite"/>
    </source>
</evidence>
<sequence length="234" mass="25658">MRLFSTITVVSLATTLLSALPAFAAPAKPTATAVPYPPPVNSGPVGSPTNASWTPHDPDRSFFNDKAAWTPVGPDNSRNVAPPSQKSLTPIWFHEFYLYEGCHTDQYHSPECSGSCPLWTFTINIPWLREFCVYHTGALDTTSCVIFGGAVNPQDVNYFLEQIFHRNLFNFKSKKGISTWAWAQGWVVAPDKSYINFGVSIQAGNHQTLGTTLGPDQPYDESLVAPSTNTGKCK</sequence>
<dbReference type="OrthoDB" id="10589181at2759"/>
<comment type="caution">
    <text evidence="3">The sequence shown here is derived from an EMBL/GenBank/DDBJ whole genome shotgun (WGS) entry which is preliminary data.</text>
</comment>
<feature type="compositionally biased region" description="Polar residues" evidence="1">
    <location>
        <begin position="225"/>
        <end position="234"/>
    </location>
</feature>
<organism evidence="3 4">
    <name type="scientific">Entomortierella parvispora</name>
    <dbReference type="NCBI Taxonomy" id="205924"/>
    <lineage>
        <taxon>Eukaryota</taxon>
        <taxon>Fungi</taxon>
        <taxon>Fungi incertae sedis</taxon>
        <taxon>Mucoromycota</taxon>
        <taxon>Mortierellomycotina</taxon>
        <taxon>Mortierellomycetes</taxon>
        <taxon>Mortierellales</taxon>
        <taxon>Mortierellaceae</taxon>
        <taxon>Entomortierella</taxon>
    </lineage>
</organism>
<accession>A0A9P3LYT5</accession>
<gene>
    <name evidence="3" type="ORF">EMPS_07830</name>
</gene>
<feature type="region of interest" description="Disordered" evidence="1">
    <location>
        <begin position="214"/>
        <end position="234"/>
    </location>
</feature>
<name>A0A9P3LYT5_9FUNG</name>
<protein>
    <submittedName>
        <fullName evidence="3">Uncharacterized protein</fullName>
    </submittedName>
</protein>
<feature type="signal peptide" evidence="2">
    <location>
        <begin position="1"/>
        <end position="19"/>
    </location>
</feature>
<dbReference type="Proteomes" id="UP000827284">
    <property type="component" value="Unassembled WGS sequence"/>
</dbReference>
<keyword evidence="4" id="KW-1185">Reference proteome</keyword>
<keyword evidence="2" id="KW-0732">Signal</keyword>